<dbReference type="AlphaFoldDB" id="A0A3E2GX62"/>
<evidence type="ECO:0000313" key="2">
    <source>
        <dbReference type="EMBL" id="RFU25582.1"/>
    </source>
</evidence>
<feature type="compositionally biased region" description="Low complexity" evidence="1">
    <location>
        <begin position="296"/>
        <end position="308"/>
    </location>
</feature>
<dbReference type="STRING" id="5539.A0A3E2GX62"/>
<feature type="region of interest" description="Disordered" evidence="1">
    <location>
        <begin position="296"/>
        <end position="323"/>
    </location>
</feature>
<reference evidence="2 3" key="1">
    <citation type="submission" date="2018-05" db="EMBL/GenBank/DDBJ databases">
        <title>Draft genome sequence of Scytalidium lignicola DSM 105466, a ubiquitous saprotrophic fungus.</title>
        <authorList>
            <person name="Buettner E."/>
            <person name="Gebauer A.M."/>
            <person name="Hofrichter M."/>
            <person name="Liers C."/>
            <person name="Kellner H."/>
        </authorList>
    </citation>
    <scope>NUCLEOTIDE SEQUENCE [LARGE SCALE GENOMIC DNA]</scope>
    <source>
        <strain evidence="2 3">DSM 105466</strain>
    </source>
</reference>
<comment type="caution">
    <text evidence="2">The sequence shown here is derived from an EMBL/GenBank/DDBJ whole genome shotgun (WGS) entry which is preliminary data.</text>
</comment>
<organism evidence="2 3">
    <name type="scientific">Scytalidium lignicola</name>
    <name type="common">Hyphomycete</name>
    <dbReference type="NCBI Taxonomy" id="5539"/>
    <lineage>
        <taxon>Eukaryota</taxon>
        <taxon>Fungi</taxon>
        <taxon>Dikarya</taxon>
        <taxon>Ascomycota</taxon>
        <taxon>Pezizomycotina</taxon>
        <taxon>Leotiomycetes</taxon>
        <taxon>Leotiomycetes incertae sedis</taxon>
        <taxon>Scytalidium</taxon>
    </lineage>
</organism>
<feature type="non-terminal residue" evidence="2">
    <location>
        <position position="1"/>
    </location>
</feature>
<evidence type="ECO:0000256" key="1">
    <source>
        <dbReference type="SAM" id="MobiDB-lite"/>
    </source>
</evidence>
<dbReference type="Proteomes" id="UP000258309">
    <property type="component" value="Unassembled WGS sequence"/>
</dbReference>
<name>A0A3E2GX62_SCYLI</name>
<keyword evidence="3" id="KW-1185">Reference proteome</keyword>
<gene>
    <name evidence="2" type="ORF">B7463_g10748</name>
</gene>
<dbReference type="OMA" id="CALAYFW"/>
<dbReference type="EMBL" id="NCSJ02000322">
    <property type="protein sequence ID" value="RFU25582.1"/>
    <property type="molecule type" value="Genomic_DNA"/>
</dbReference>
<protein>
    <submittedName>
        <fullName evidence="2">Uncharacterized protein</fullName>
    </submittedName>
</protein>
<sequence>MNTSVQTGEGPGPAVHLAVADPRHKQPDDAGVQTRGAAGDLARITDNSILIMKNSALFSVLATYASIASATFNLNTSGPDWDYVASDLANTTSQACKDAYSADINCDPTLLGLVASMRPGFKPSSSDFDNTCTSTCSDSLAAYVKGVQAACTAPGDKAQEEKGGGDYTDFYLDPVAIVGQIFQYTFAKDCSKATNGTYCYFSEVNPPANFECSDECAMQFYQAAHDFPASSKMFDYYSLVSRGSWWAGQFVTGWESAQACEKGVDNTASTASTATAAGPVSTVVSSGRPLLFNSTAAASSSPSATPTSSLPPNPTSTPSSSSTISSPYYTVLLLSSCVLGLIYLV</sequence>
<proteinExistence type="predicted"/>
<evidence type="ECO:0000313" key="3">
    <source>
        <dbReference type="Proteomes" id="UP000258309"/>
    </source>
</evidence>
<feature type="non-terminal residue" evidence="2">
    <location>
        <position position="345"/>
    </location>
</feature>
<dbReference type="OrthoDB" id="5985073at2759"/>
<accession>A0A3E2GX62</accession>